<evidence type="ECO:0000313" key="3">
    <source>
        <dbReference type="EMBL" id="KKP77974.1"/>
    </source>
</evidence>
<dbReference type="Proteomes" id="UP000034816">
    <property type="component" value="Unassembled WGS sequence"/>
</dbReference>
<feature type="transmembrane region" description="Helical" evidence="1">
    <location>
        <begin position="100"/>
        <end position="121"/>
    </location>
</feature>
<evidence type="ECO:0000256" key="1">
    <source>
        <dbReference type="SAM" id="Phobius"/>
    </source>
</evidence>
<feature type="domain" description="Phosphatidic acid phosphatase type 2/haloperoxidase" evidence="2">
    <location>
        <begin position="123"/>
        <end position="186"/>
    </location>
</feature>
<name>A0A0G0C887_9BACT</name>
<dbReference type="PATRIC" id="fig|1619097.3.peg.75"/>
<feature type="transmembrane region" description="Helical" evidence="1">
    <location>
        <begin position="12"/>
        <end position="29"/>
    </location>
</feature>
<protein>
    <recommendedName>
        <fullName evidence="2">Phosphatidic acid phosphatase type 2/haloperoxidase domain-containing protein</fullName>
    </recommendedName>
</protein>
<feature type="transmembrane region" description="Helical" evidence="1">
    <location>
        <begin position="169"/>
        <end position="189"/>
    </location>
</feature>
<keyword evidence="1" id="KW-1133">Transmembrane helix</keyword>
<keyword evidence="1" id="KW-0812">Transmembrane</keyword>
<comment type="caution">
    <text evidence="3">The sequence shown here is derived from an EMBL/GenBank/DDBJ whole genome shotgun (WGS) entry which is preliminary data.</text>
</comment>
<feature type="transmembrane region" description="Helical" evidence="1">
    <location>
        <begin position="133"/>
        <end position="157"/>
    </location>
</feature>
<dbReference type="Gene3D" id="1.20.144.10">
    <property type="entry name" value="Phosphatidic acid phosphatase type 2/haloperoxidase"/>
    <property type="match status" value="1"/>
</dbReference>
<feature type="transmembrane region" description="Helical" evidence="1">
    <location>
        <begin position="75"/>
        <end position="94"/>
    </location>
</feature>
<organism evidence="3 4">
    <name type="scientific">candidate division WS6 bacterium GW2011_GWF1_35_23</name>
    <dbReference type="NCBI Taxonomy" id="1619097"/>
    <lineage>
        <taxon>Bacteria</taxon>
        <taxon>Candidatus Dojkabacteria</taxon>
    </lineage>
</organism>
<dbReference type="InterPro" id="IPR036938">
    <property type="entry name" value="PAP2/HPO_sf"/>
</dbReference>
<gene>
    <name evidence="3" type="ORF">UR73_C0006G0002</name>
</gene>
<accession>A0A0G0C887</accession>
<reference evidence="3 4" key="1">
    <citation type="journal article" date="2015" name="Nature">
        <title>rRNA introns, odd ribosomes, and small enigmatic genomes across a large radiation of phyla.</title>
        <authorList>
            <person name="Brown C.T."/>
            <person name="Hug L.A."/>
            <person name="Thomas B.C."/>
            <person name="Sharon I."/>
            <person name="Castelle C.J."/>
            <person name="Singh A."/>
            <person name="Wilkins M.J."/>
            <person name="Williams K.H."/>
            <person name="Banfield J.F."/>
        </authorList>
    </citation>
    <scope>NUCLEOTIDE SEQUENCE [LARGE SCALE GENOMIC DNA]</scope>
</reference>
<evidence type="ECO:0000313" key="4">
    <source>
        <dbReference type="Proteomes" id="UP000034816"/>
    </source>
</evidence>
<dbReference type="Pfam" id="PF01569">
    <property type="entry name" value="PAP2"/>
    <property type="match status" value="1"/>
</dbReference>
<feature type="transmembrane region" description="Helical" evidence="1">
    <location>
        <begin position="35"/>
        <end position="55"/>
    </location>
</feature>
<dbReference type="EMBL" id="LBQH01000006">
    <property type="protein sequence ID" value="KKP77974.1"/>
    <property type="molecule type" value="Genomic_DNA"/>
</dbReference>
<keyword evidence="1" id="KW-0472">Membrane</keyword>
<sequence length="190" mass="21961">MPKKKLARIISEVFNGFFTMLLTPTLVFLVSDIQIIYKIIFIVLYISLPLLLFFYLRKIGKVSDYEFTKREERPLYFALHATIFLSLSIAAILLFRNPEITTVTTAAFVVSTVLTIITLFWKISGHMIFSTLLFFTLVFLFPNLSFLWLFFVFTPAIAWSRVELGKHTWMQTVAGIVVSTIISVTFFFVL</sequence>
<proteinExistence type="predicted"/>
<evidence type="ECO:0000259" key="2">
    <source>
        <dbReference type="Pfam" id="PF01569"/>
    </source>
</evidence>
<dbReference type="SUPFAM" id="SSF48317">
    <property type="entry name" value="Acid phosphatase/Vanadium-dependent haloperoxidase"/>
    <property type="match status" value="1"/>
</dbReference>
<dbReference type="InterPro" id="IPR000326">
    <property type="entry name" value="PAP2/HPO"/>
</dbReference>
<dbReference type="AlphaFoldDB" id="A0A0G0C887"/>